<dbReference type="InterPro" id="IPR052463">
    <property type="entry name" value="O-linked_mannose_GnT"/>
</dbReference>
<evidence type="ECO:0000256" key="11">
    <source>
        <dbReference type="ARBA" id="ARBA00023136"/>
    </source>
</evidence>
<organism evidence="16 17">
    <name type="scientific">Scylla paramamosain</name>
    <name type="common">Mud crab</name>
    <dbReference type="NCBI Taxonomy" id="85552"/>
    <lineage>
        <taxon>Eukaryota</taxon>
        <taxon>Metazoa</taxon>
        <taxon>Ecdysozoa</taxon>
        <taxon>Arthropoda</taxon>
        <taxon>Crustacea</taxon>
        <taxon>Multicrustacea</taxon>
        <taxon>Malacostraca</taxon>
        <taxon>Eumalacostraca</taxon>
        <taxon>Eucarida</taxon>
        <taxon>Decapoda</taxon>
        <taxon>Pleocyemata</taxon>
        <taxon>Brachyura</taxon>
        <taxon>Eubrachyura</taxon>
        <taxon>Portunoidea</taxon>
        <taxon>Portunidae</taxon>
        <taxon>Portuninae</taxon>
        <taxon>Scylla</taxon>
    </lineage>
</organism>
<keyword evidence="11" id="KW-0472">Membrane</keyword>
<dbReference type="GO" id="GO:0047223">
    <property type="term" value="F:beta-1,3-galactosyl-O-glycosyl-glycoprotein beta-1,3-N-acetylglucosaminyltransferase activity"/>
    <property type="evidence" value="ECO:0007669"/>
    <property type="project" value="TreeGrafter"/>
</dbReference>
<gene>
    <name evidence="16" type="ORF">O3P69_009290</name>
</gene>
<comment type="cofactor">
    <cofactor evidence="13">
        <name>Mn(2+)</name>
        <dbReference type="ChEBI" id="CHEBI:29035"/>
    </cofactor>
    <text evidence="13">The cofactor is mostly bound to the substrate.</text>
</comment>
<name>A0AAW0TD41_SCYPA</name>
<accession>A0AAW0TD41</accession>
<dbReference type="AlphaFoldDB" id="A0AAW0TD41"/>
<evidence type="ECO:0000256" key="9">
    <source>
        <dbReference type="ARBA" id="ARBA00022989"/>
    </source>
</evidence>
<protein>
    <recommendedName>
        <fullName evidence="13">Alpha-1,3-mannosyl-glycoprotein 2-beta-N-acetylglucosaminyltransferase</fullName>
        <shortName evidence="13">GNT-I</shortName>
        <shortName evidence="13">GlcNAc-T I</shortName>
        <ecNumber evidence="13">2.4.1.101</ecNumber>
    </recommendedName>
    <alternativeName>
        <fullName evidence="13">N-glycosyl-oligosaccharide-glycoprotein N-acetylglucosaminyltransferase I</fullName>
    </alternativeName>
</protein>
<evidence type="ECO:0000256" key="13">
    <source>
        <dbReference type="RuleBase" id="RU368119"/>
    </source>
</evidence>
<comment type="pathway">
    <text evidence="2 13">Protein modification; protein glycosylation.</text>
</comment>
<evidence type="ECO:0000256" key="1">
    <source>
        <dbReference type="ARBA" id="ARBA00004323"/>
    </source>
</evidence>
<dbReference type="InterPro" id="IPR039477">
    <property type="entry name" value="ILEI/PANDER_dom"/>
</dbReference>
<evidence type="ECO:0000256" key="8">
    <source>
        <dbReference type="ARBA" id="ARBA00022968"/>
    </source>
</evidence>
<feature type="region of interest" description="Disordered" evidence="14">
    <location>
        <begin position="661"/>
        <end position="698"/>
    </location>
</feature>
<evidence type="ECO:0000256" key="4">
    <source>
        <dbReference type="ARBA" id="ARBA00022676"/>
    </source>
</evidence>
<dbReference type="PANTHER" id="PTHR46396">
    <property type="entry name" value="PROTEIN O-LINKED-MANNOSE BETA-1,2-N-ACETYLGLUCOSAMINYLTRANSFERASE 1"/>
    <property type="match status" value="1"/>
</dbReference>
<evidence type="ECO:0000313" key="17">
    <source>
        <dbReference type="Proteomes" id="UP001487740"/>
    </source>
</evidence>
<dbReference type="SUPFAM" id="SSF53448">
    <property type="entry name" value="Nucleotide-diphospho-sugar transferases"/>
    <property type="match status" value="1"/>
</dbReference>
<evidence type="ECO:0000259" key="15">
    <source>
        <dbReference type="Pfam" id="PF15711"/>
    </source>
</evidence>
<dbReference type="InterPro" id="IPR004139">
    <property type="entry name" value="Glyco_trans_13"/>
</dbReference>
<dbReference type="GO" id="GO:0030145">
    <property type="term" value="F:manganese ion binding"/>
    <property type="evidence" value="ECO:0007669"/>
    <property type="project" value="UniProtKB-UniRule"/>
</dbReference>
<reference evidence="16 17" key="1">
    <citation type="submission" date="2023-03" db="EMBL/GenBank/DDBJ databases">
        <title>High-quality genome of Scylla paramamosain provides insights in environmental adaptation.</title>
        <authorList>
            <person name="Zhang L."/>
        </authorList>
    </citation>
    <scope>NUCLEOTIDE SEQUENCE [LARGE SCALE GENOMIC DNA]</scope>
    <source>
        <strain evidence="16">LZ_2023a</strain>
        <tissue evidence="16">Muscle</tissue>
    </source>
</reference>
<comment type="function">
    <text evidence="13">Initiates complex N-linked carbohydrate formation. Essential for the conversion of high-mannose to hybrid and complex N-glycans.</text>
</comment>
<sequence>MSVVSYLKRRVFGKSAFIIKRVILPAAAVFLLLQVLFSGSPYQHDQKATPDLSNLIVPGVHKVRYKGHAITNQTVTLTLMSSQDKVFMSLNKREIYRNLGDRGLHLVVLNQHTGQVMATQVFDTFSVGVEEEMVSFIDDITDGRILVFAVLDEASDNLSWRGRNRLKELGSRWADKLAYRDMWALVTRKGGLKMAETYSNVATADTGYEWGGPVFLRTDFDLEEGKGGCRWPVNERNEARRVFCQRYEGYGALCDCGVTSWHDVFFHADDKVGIVKLNCTVPFLTQLHSELSRSPLYREVGVVILATDRPHYLYRALKALWEAPGLNRDKVAVYGDAGHRQVRAVARLFGVHLVEEPPRGNTTKEHIRHKVQRVLRDVAGVKFPRETVPEGGLPEDTIAPFTCSHLLLLEDDVEVSVDIFKFLYSVAPVMEKDHSIIGISSFNYYGYTDVANSLTTVYRTDNLNPMVLLLPARTLHQHLGPAWPAWNSTQEWYHPLHEYLKAAGGRALLYPEVPRARHTGYRGALIQGSVQHNYFRDHILSLTTSYDLPEAEVMMLASQQYEARLEKTLKESETISFDFCKHDLLYGENPLKMFVAYNGSRQDEDSMNYVMKCLRTWELYPEAGWHGVWQFHYHGHWLSIVATPYSRYSHLMPQNYTAITAPPTTTTTTTSTTTSTTSTITSTTSTTSAAASASSPPP</sequence>
<evidence type="ECO:0000256" key="12">
    <source>
        <dbReference type="ARBA" id="ARBA00023211"/>
    </source>
</evidence>
<keyword evidence="5" id="KW-0808">Transferase</keyword>
<evidence type="ECO:0000256" key="5">
    <source>
        <dbReference type="ARBA" id="ARBA00022679"/>
    </source>
</evidence>
<evidence type="ECO:0000256" key="3">
    <source>
        <dbReference type="ARBA" id="ARBA00006492"/>
    </source>
</evidence>
<keyword evidence="6" id="KW-0812">Transmembrane</keyword>
<keyword evidence="8 13" id="KW-0735">Signal-anchor</keyword>
<comment type="subcellular location">
    <subcellularLocation>
        <location evidence="1 13">Golgi apparatus membrane</location>
        <topology evidence="1 13">Single-pass type II membrane protein</topology>
    </subcellularLocation>
</comment>
<dbReference type="Pfam" id="PF15711">
    <property type="entry name" value="ILEI"/>
    <property type="match status" value="1"/>
</dbReference>
<evidence type="ECO:0000256" key="14">
    <source>
        <dbReference type="SAM" id="MobiDB-lite"/>
    </source>
</evidence>
<dbReference type="EMBL" id="JARAKH010000035">
    <property type="protein sequence ID" value="KAK8384382.1"/>
    <property type="molecule type" value="Genomic_DNA"/>
</dbReference>
<comment type="catalytic activity">
    <reaction evidence="13">
        <text>N(4)-(alpha-D-Man-(1-&gt;3)-[alpha-D-Man-(1-&gt;3)-[alpha-D-Man-(1-&gt;6)]-alpha-D-Man-(1-&gt;6)]-beta-D-Man-(1-&gt;4)-beta-D-GlcNAc-(1-&gt;4)-beta-D-GlcNAc)-L-asparaginyl-[protein] (N-glucan mannose isomer 5A1,2) + UDP-N-acetyl-alpha-D-glucosamine = N(4)-{beta-D-GlcNAc-(1-&gt;2)-alpha-D-Man-(1-&gt;3)-[alpha-D-Man-(1-&gt;3)-[alpha-D-Man-(1-&gt;6)]-alpha-D-Man-(1-&gt;6)]-beta-D-Man-(1-&gt;4)-beta-D-GlcNAc-(1-&gt;4)-beta-D-GlcNAc}-L-asparaginyl-[protein] + UDP + H(+)</text>
        <dbReference type="Rhea" id="RHEA:11456"/>
        <dbReference type="Rhea" id="RHEA-COMP:14367"/>
        <dbReference type="Rhea" id="RHEA-COMP:14368"/>
        <dbReference type="ChEBI" id="CHEBI:15378"/>
        <dbReference type="ChEBI" id="CHEBI:57705"/>
        <dbReference type="ChEBI" id="CHEBI:58223"/>
        <dbReference type="ChEBI" id="CHEBI:59087"/>
        <dbReference type="ChEBI" id="CHEBI:60625"/>
        <dbReference type="EC" id="2.4.1.101"/>
    </reaction>
</comment>
<keyword evidence="12 13" id="KW-0464">Manganese</keyword>
<comment type="caution">
    <text evidence="16">The sequence shown here is derived from an EMBL/GenBank/DDBJ whole genome shotgun (WGS) entry which is preliminary data.</text>
</comment>
<keyword evidence="4 13" id="KW-0328">Glycosyltransferase</keyword>
<dbReference type="Pfam" id="PF03071">
    <property type="entry name" value="GNT-I"/>
    <property type="match status" value="1"/>
</dbReference>
<evidence type="ECO:0000256" key="7">
    <source>
        <dbReference type="ARBA" id="ARBA00022723"/>
    </source>
</evidence>
<feature type="domain" description="ILEI/PANDER" evidence="15">
    <location>
        <begin position="102"/>
        <end position="191"/>
    </location>
</feature>
<dbReference type="InterPro" id="IPR029044">
    <property type="entry name" value="Nucleotide-diphossugar_trans"/>
</dbReference>
<dbReference type="PANTHER" id="PTHR46396:SF1">
    <property type="entry name" value="PROTEIN O-LINKED-MANNOSE BETA-1,2-N-ACETYLGLUCOSAMINYLTRANSFERASE 1"/>
    <property type="match status" value="1"/>
</dbReference>
<dbReference type="EC" id="2.4.1.101" evidence="13"/>
<keyword evidence="10 13" id="KW-0333">Golgi apparatus</keyword>
<dbReference type="GO" id="GO:0000139">
    <property type="term" value="C:Golgi membrane"/>
    <property type="evidence" value="ECO:0007669"/>
    <property type="project" value="UniProtKB-SubCell"/>
</dbReference>
<dbReference type="PROSITE" id="PS52031">
    <property type="entry name" value="GG_LECTIN"/>
    <property type="match status" value="1"/>
</dbReference>
<evidence type="ECO:0000313" key="16">
    <source>
        <dbReference type="EMBL" id="KAK8384382.1"/>
    </source>
</evidence>
<dbReference type="Proteomes" id="UP001487740">
    <property type="component" value="Unassembled WGS sequence"/>
</dbReference>
<keyword evidence="9" id="KW-1133">Transmembrane helix</keyword>
<dbReference type="GO" id="GO:0003827">
    <property type="term" value="F:alpha-1,3-mannosylglycoprotein 2-beta-N-acetylglucosaminyltransferase activity"/>
    <property type="evidence" value="ECO:0007669"/>
    <property type="project" value="UniProtKB-UniRule"/>
</dbReference>
<evidence type="ECO:0000256" key="6">
    <source>
        <dbReference type="ARBA" id="ARBA00022692"/>
    </source>
</evidence>
<evidence type="ECO:0000256" key="2">
    <source>
        <dbReference type="ARBA" id="ARBA00004922"/>
    </source>
</evidence>
<dbReference type="Gene3D" id="3.90.550.10">
    <property type="entry name" value="Spore Coat Polysaccharide Biosynthesis Protein SpsA, Chain A"/>
    <property type="match status" value="1"/>
</dbReference>
<keyword evidence="17" id="KW-1185">Reference proteome</keyword>
<dbReference type="GO" id="GO:0016266">
    <property type="term" value="P:protein O-linked glycosylation via N-acetyl-galactosamine"/>
    <property type="evidence" value="ECO:0007669"/>
    <property type="project" value="TreeGrafter"/>
</dbReference>
<evidence type="ECO:0000256" key="10">
    <source>
        <dbReference type="ARBA" id="ARBA00023034"/>
    </source>
</evidence>
<keyword evidence="7 13" id="KW-0479">Metal-binding</keyword>
<proteinExistence type="inferred from homology"/>
<comment type="similarity">
    <text evidence="3 13">Belongs to the glycosyltransferase 13 family.</text>
</comment>